<keyword evidence="3" id="KW-1185">Reference proteome</keyword>
<dbReference type="InterPro" id="IPR003676">
    <property type="entry name" value="SAUR_fam"/>
</dbReference>
<dbReference type="Pfam" id="PF02519">
    <property type="entry name" value="Auxin_inducible"/>
    <property type="match status" value="1"/>
</dbReference>
<dbReference type="EMBL" id="JACMSC010000011">
    <property type="protein sequence ID" value="KAG6500515.1"/>
    <property type="molecule type" value="Genomic_DNA"/>
</dbReference>
<dbReference type="PANTHER" id="PTHR31374:SF29">
    <property type="entry name" value="SAUR-LIKE AUXIN-RESPONSIVE PROTEIN FAMILY"/>
    <property type="match status" value="1"/>
</dbReference>
<evidence type="ECO:0000313" key="2">
    <source>
        <dbReference type="EMBL" id="KAG6500515.1"/>
    </source>
</evidence>
<comment type="similarity">
    <text evidence="1">Belongs to the ARG7 family.</text>
</comment>
<protein>
    <submittedName>
        <fullName evidence="2">Uncharacterized protein</fullName>
    </submittedName>
</protein>
<reference evidence="2 3" key="1">
    <citation type="submission" date="2020-08" db="EMBL/GenBank/DDBJ databases">
        <title>Plant Genome Project.</title>
        <authorList>
            <person name="Zhang R.-G."/>
        </authorList>
    </citation>
    <scope>NUCLEOTIDE SEQUENCE [LARGE SCALE GENOMIC DNA]</scope>
    <source>
        <tissue evidence="2">Rhizome</tissue>
    </source>
</reference>
<proteinExistence type="inferred from homology"/>
<dbReference type="Proteomes" id="UP000734854">
    <property type="component" value="Unassembled WGS sequence"/>
</dbReference>
<dbReference type="PANTHER" id="PTHR31374">
    <property type="entry name" value="AUXIN-INDUCED PROTEIN-LIKE-RELATED"/>
    <property type="match status" value="1"/>
</dbReference>
<dbReference type="OrthoDB" id="660486at2759"/>
<dbReference type="AlphaFoldDB" id="A0A8J5L4G2"/>
<accession>A0A8J5L4G2</accession>
<name>A0A8J5L4G2_ZINOF</name>
<evidence type="ECO:0000313" key="3">
    <source>
        <dbReference type="Proteomes" id="UP000734854"/>
    </source>
</evidence>
<gene>
    <name evidence="2" type="ORF">ZIOFF_040361</name>
</gene>
<evidence type="ECO:0000256" key="1">
    <source>
        <dbReference type="ARBA" id="ARBA00006974"/>
    </source>
</evidence>
<dbReference type="GO" id="GO:0009733">
    <property type="term" value="P:response to auxin"/>
    <property type="evidence" value="ECO:0007669"/>
    <property type="project" value="InterPro"/>
</dbReference>
<comment type="caution">
    <text evidence="2">The sequence shown here is derived from an EMBL/GenBank/DDBJ whole genome shotgun (WGS) entry which is preliminary data.</text>
</comment>
<organism evidence="2 3">
    <name type="scientific">Zingiber officinale</name>
    <name type="common">Ginger</name>
    <name type="synonym">Amomum zingiber</name>
    <dbReference type="NCBI Taxonomy" id="94328"/>
    <lineage>
        <taxon>Eukaryota</taxon>
        <taxon>Viridiplantae</taxon>
        <taxon>Streptophyta</taxon>
        <taxon>Embryophyta</taxon>
        <taxon>Tracheophyta</taxon>
        <taxon>Spermatophyta</taxon>
        <taxon>Magnoliopsida</taxon>
        <taxon>Liliopsida</taxon>
        <taxon>Zingiberales</taxon>
        <taxon>Zingiberaceae</taxon>
        <taxon>Zingiber</taxon>
    </lineage>
</organism>
<sequence>MGVHLQLLHVRRGELEGGGGGIRKGWIGIWVGAEGEERRRFEVPVEHLSHPLFVELLEAAEEEYGFRQQGAITIPCAVDHFRRVQTIIHRDCSYNHHHFHLCFRPSSSSSSMEP</sequence>